<keyword evidence="6" id="KW-0966">Cell projection</keyword>
<dbReference type="InterPro" id="IPR052563">
    <property type="entry name" value="FliK"/>
</dbReference>
<evidence type="ECO:0000313" key="6">
    <source>
        <dbReference type="EMBL" id="GLT22617.1"/>
    </source>
</evidence>
<feature type="domain" description="Flagellar hook-length control protein-like C-terminal" evidence="5">
    <location>
        <begin position="248"/>
        <end position="329"/>
    </location>
</feature>
<dbReference type="Pfam" id="PF02120">
    <property type="entry name" value="Flg_hook"/>
    <property type="match status" value="1"/>
</dbReference>
<dbReference type="RefSeq" id="WP_284187907.1">
    <property type="nucleotide sequence ID" value="NZ_BSPX01000028.1"/>
</dbReference>
<comment type="function">
    <text evidence="1">Controls the length of the flagellar hook.</text>
</comment>
<comment type="caution">
    <text evidence="6">The sequence shown here is derived from an EMBL/GenBank/DDBJ whole genome shotgun (WGS) entry which is preliminary data.</text>
</comment>
<keyword evidence="7" id="KW-1185">Reference proteome</keyword>
<keyword evidence="3" id="KW-1005">Bacterial flagellum biogenesis</keyword>
<dbReference type="PRINTS" id="PR01007">
    <property type="entry name" value="FLGHOOKFLIK"/>
</dbReference>
<dbReference type="PANTHER" id="PTHR37533">
    <property type="entry name" value="FLAGELLAR HOOK-LENGTH CONTROL PROTEIN"/>
    <property type="match status" value="1"/>
</dbReference>
<feature type="region of interest" description="Disordered" evidence="4">
    <location>
        <begin position="1"/>
        <end position="87"/>
    </location>
</feature>
<feature type="region of interest" description="Disordered" evidence="4">
    <location>
        <begin position="314"/>
        <end position="352"/>
    </location>
</feature>
<evidence type="ECO:0000256" key="2">
    <source>
        <dbReference type="ARBA" id="ARBA00009149"/>
    </source>
</evidence>
<dbReference type="Gene3D" id="3.30.750.140">
    <property type="match status" value="1"/>
</dbReference>
<accession>A0ABQ6FDC1</accession>
<evidence type="ECO:0000259" key="5">
    <source>
        <dbReference type="Pfam" id="PF02120"/>
    </source>
</evidence>
<gene>
    <name evidence="6" type="ORF">GCM10007933_20770</name>
</gene>
<dbReference type="InterPro" id="IPR001635">
    <property type="entry name" value="Flag_hook_Flik"/>
</dbReference>
<name>A0ABQ6FDC1_9RHOO</name>
<dbReference type="PANTHER" id="PTHR37533:SF2">
    <property type="entry name" value="FLAGELLAR HOOK-LENGTH CONTROL PROTEIN"/>
    <property type="match status" value="1"/>
</dbReference>
<dbReference type="EMBL" id="BSPX01000028">
    <property type="protein sequence ID" value="GLT22617.1"/>
    <property type="molecule type" value="Genomic_DNA"/>
</dbReference>
<evidence type="ECO:0000313" key="7">
    <source>
        <dbReference type="Proteomes" id="UP001157167"/>
    </source>
</evidence>
<proteinExistence type="inferred from homology"/>
<dbReference type="InterPro" id="IPR021136">
    <property type="entry name" value="Flagellar_hook_control-like_C"/>
</dbReference>
<organism evidence="6 7">
    <name type="scientific">Zoogloea oryzae</name>
    <dbReference type="NCBI Taxonomy" id="310767"/>
    <lineage>
        <taxon>Bacteria</taxon>
        <taxon>Pseudomonadati</taxon>
        <taxon>Pseudomonadota</taxon>
        <taxon>Betaproteobacteria</taxon>
        <taxon>Rhodocyclales</taxon>
        <taxon>Zoogloeaceae</taxon>
        <taxon>Zoogloea</taxon>
    </lineage>
</organism>
<feature type="compositionally biased region" description="Polar residues" evidence="4">
    <location>
        <begin position="340"/>
        <end position="350"/>
    </location>
</feature>
<dbReference type="CDD" id="cd17470">
    <property type="entry name" value="T3SS_Flik_C"/>
    <property type="match status" value="1"/>
</dbReference>
<keyword evidence="6" id="KW-0969">Cilium</keyword>
<keyword evidence="6" id="KW-0282">Flagellum</keyword>
<feature type="region of interest" description="Disordered" evidence="4">
    <location>
        <begin position="107"/>
        <end position="145"/>
    </location>
</feature>
<reference evidence="7" key="1">
    <citation type="journal article" date="2019" name="Int. J. Syst. Evol. Microbiol.">
        <title>The Global Catalogue of Microorganisms (GCM) 10K type strain sequencing project: providing services to taxonomists for standard genome sequencing and annotation.</title>
        <authorList>
            <consortium name="The Broad Institute Genomics Platform"/>
            <consortium name="The Broad Institute Genome Sequencing Center for Infectious Disease"/>
            <person name="Wu L."/>
            <person name="Ma J."/>
        </authorList>
    </citation>
    <scope>NUCLEOTIDE SEQUENCE [LARGE SCALE GENOMIC DNA]</scope>
    <source>
        <strain evidence="7">NBRC 102407</strain>
    </source>
</reference>
<dbReference type="Proteomes" id="UP001157167">
    <property type="component" value="Unassembled WGS sequence"/>
</dbReference>
<evidence type="ECO:0000256" key="4">
    <source>
        <dbReference type="SAM" id="MobiDB-lite"/>
    </source>
</evidence>
<evidence type="ECO:0000256" key="1">
    <source>
        <dbReference type="ARBA" id="ARBA00003944"/>
    </source>
</evidence>
<sequence length="371" mass="36698">MPGPALNPIANTAPVASVKSATGTRPDASADTGKTEAPEQGFASELKRQMRGESSPDEAASSDAKAAAVSDEAAKPTEDAAQAQAPTAPADLSALLAGAAAAANAIPTPLPRTTTGVTPDSAKGAIDTTAGLSVDGGEAGKPSQGLTDLAADAANLAGHHAAPAGPDATPAPKTPPADLAGGLAIASSRHETETGADVAAAPTNNFAAIHAAALANLRGESAQPVASPVPLHVATPAGAPGWPEEVGNRVSWMVGQSESHAELTLTPPQLGKVEVSITISGDQTTAQIVAATPAARDLIEQSLPRLREVLEQSGINLGQTDVGTSGQPGGSGEGRRGGQFNPSRGTNEIGVSTAAASPWLRRAEGLVDTFA</sequence>
<protein>
    <submittedName>
        <fullName evidence="6">Flagellar hook-length control protein</fullName>
    </submittedName>
</protein>
<comment type="similarity">
    <text evidence="2">Belongs to the FliK family.</text>
</comment>
<dbReference type="InterPro" id="IPR038610">
    <property type="entry name" value="FliK-like_C_sf"/>
</dbReference>
<feature type="compositionally biased region" description="Low complexity" evidence="4">
    <location>
        <begin position="57"/>
        <end position="71"/>
    </location>
</feature>
<evidence type="ECO:0000256" key="3">
    <source>
        <dbReference type="ARBA" id="ARBA00022795"/>
    </source>
</evidence>